<gene>
    <name evidence="1" type="ORF">VP01_10060g1</name>
</gene>
<feature type="non-terminal residue" evidence="1">
    <location>
        <position position="1"/>
    </location>
</feature>
<protein>
    <submittedName>
        <fullName evidence="1">Uncharacterized protein</fullName>
    </submittedName>
</protein>
<name>A0A0L6VVF7_9BASI</name>
<dbReference type="OrthoDB" id="426882at2759"/>
<evidence type="ECO:0000313" key="1">
    <source>
        <dbReference type="EMBL" id="KNZ64661.1"/>
    </source>
</evidence>
<accession>A0A0L6VVF7</accession>
<evidence type="ECO:0000313" key="2">
    <source>
        <dbReference type="Proteomes" id="UP000037035"/>
    </source>
</evidence>
<reference evidence="1 2" key="1">
    <citation type="submission" date="2015-08" db="EMBL/GenBank/DDBJ databases">
        <title>Next Generation Sequencing and Analysis of the Genome of Puccinia sorghi L Schw, the Causal Agent of Maize Common Rust.</title>
        <authorList>
            <person name="Rochi L."/>
            <person name="Burguener G."/>
            <person name="Darino M."/>
            <person name="Turjanski A."/>
            <person name="Kreff E."/>
            <person name="Dieguez M.J."/>
            <person name="Sacco F."/>
        </authorList>
    </citation>
    <scope>NUCLEOTIDE SEQUENCE [LARGE SCALE GENOMIC DNA]</scope>
    <source>
        <strain evidence="1 2">RO10H11247</strain>
    </source>
</reference>
<proteinExistence type="predicted"/>
<comment type="caution">
    <text evidence="1">The sequence shown here is derived from an EMBL/GenBank/DDBJ whole genome shotgun (WGS) entry which is preliminary data.</text>
</comment>
<dbReference type="AlphaFoldDB" id="A0A0L6VVF7"/>
<organism evidence="1 2">
    <name type="scientific">Puccinia sorghi</name>
    <dbReference type="NCBI Taxonomy" id="27349"/>
    <lineage>
        <taxon>Eukaryota</taxon>
        <taxon>Fungi</taxon>
        <taxon>Dikarya</taxon>
        <taxon>Basidiomycota</taxon>
        <taxon>Pucciniomycotina</taxon>
        <taxon>Pucciniomycetes</taxon>
        <taxon>Pucciniales</taxon>
        <taxon>Pucciniaceae</taxon>
        <taxon>Puccinia</taxon>
    </lineage>
</organism>
<dbReference type="STRING" id="27349.A0A0L6VVF7"/>
<sequence length="100" mass="11125">HRWLCYICNTSVPKTAPVTVFRKEISSDILFLISRNTSLGKLKLPFNVEGPSATFGSNYHVLTQAWQPGCVEVGNKTPLGILSELEPAPPDVMKRFLHTN</sequence>
<dbReference type="EMBL" id="LAVV01000067">
    <property type="protein sequence ID" value="KNZ64661.1"/>
    <property type="molecule type" value="Genomic_DNA"/>
</dbReference>
<keyword evidence="2" id="KW-1185">Reference proteome</keyword>
<dbReference type="VEuPathDB" id="FungiDB:VP01_10060g1"/>
<dbReference type="Proteomes" id="UP000037035">
    <property type="component" value="Unassembled WGS sequence"/>
</dbReference>